<keyword evidence="5" id="KW-0326">Glycosidase</keyword>
<sequence length="387" mass="39934">MRRAGTRAWLLSLTAGAAVCAIVVAAAHVLARPIEEPGRAAAVPQAAPPPTSLTARVPSCADLAAGLDERDQLAQLLMVGVDPADERDAIEVVRDDHVGGIFVGGSDTRLLTGSRLNPVHAASKHPLLVAVDDEGGRVQRVDELDGDLPSAREQAAASTPEQVRALGADRGRKLKDRGVTMNLAPVADLSDAAANTVIGDRSYSPDPAVAARYAGAFAGGLAEAGVFPVLKHFPGHGRAEGDSHKGLVRTPPLAELKAADLLPYAELLPRGAPAVMLGHLDVPGLTGGEAASVSPAAYRLLREDYRFGGVAMTDDLGAMRAITDRYGLPDAVLAALTAGADVALWSGHDAPGPVLDRLQKAKASGELPAARVGEALGRVLHLRTGCH</sequence>
<accession>A0A344L4V7</accession>
<evidence type="ECO:0000256" key="3">
    <source>
        <dbReference type="ARBA" id="ARBA00012663"/>
    </source>
</evidence>
<evidence type="ECO:0000256" key="1">
    <source>
        <dbReference type="ARBA" id="ARBA00001231"/>
    </source>
</evidence>
<protein>
    <recommendedName>
        <fullName evidence="3">beta-N-acetylhexosaminidase</fullName>
        <ecNumber evidence="3">3.2.1.52</ecNumber>
    </recommendedName>
</protein>
<feature type="domain" description="Glycoside hydrolase family 3 N-terminal" evidence="7">
    <location>
        <begin position="70"/>
        <end position="382"/>
    </location>
</feature>
<dbReference type="PANTHER" id="PTHR30480">
    <property type="entry name" value="BETA-HEXOSAMINIDASE-RELATED"/>
    <property type="match status" value="1"/>
</dbReference>
<reference evidence="8 9" key="1">
    <citation type="submission" date="2016-04" db="EMBL/GenBank/DDBJ databases">
        <title>Complete genome sequence and analysis of deep-sea sediment isolate, Amycolatopsis sp. WP1.</title>
        <authorList>
            <person name="Wang H."/>
            <person name="Chen S."/>
            <person name="Wu Q."/>
        </authorList>
    </citation>
    <scope>NUCLEOTIDE SEQUENCE [LARGE SCALE GENOMIC DNA]</scope>
    <source>
        <strain evidence="8 9">WP1</strain>
    </source>
</reference>
<keyword evidence="9" id="KW-1185">Reference proteome</keyword>
<dbReference type="Pfam" id="PF00933">
    <property type="entry name" value="Glyco_hydro_3"/>
    <property type="match status" value="1"/>
</dbReference>
<dbReference type="PANTHER" id="PTHR30480:SF13">
    <property type="entry name" value="BETA-HEXOSAMINIDASE"/>
    <property type="match status" value="1"/>
</dbReference>
<dbReference type="GO" id="GO:0005975">
    <property type="term" value="P:carbohydrate metabolic process"/>
    <property type="evidence" value="ECO:0007669"/>
    <property type="project" value="InterPro"/>
</dbReference>
<evidence type="ECO:0000313" key="9">
    <source>
        <dbReference type="Proteomes" id="UP000250434"/>
    </source>
</evidence>
<feature type="signal peptide" evidence="6">
    <location>
        <begin position="1"/>
        <end position="17"/>
    </location>
</feature>
<evidence type="ECO:0000313" key="8">
    <source>
        <dbReference type="EMBL" id="AXB43081.1"/>
    </source>
</evidence>
<dbReference type="EMBL" id="CP015163">
    <property type="protein sequence ID" value="AXB43081.1"/>
    <property type="molecule type" value="Genomic_DNA"/>
</dbReference>
<dbReference type="EC" id="3.2.1.52" evidence="3"/>
<proteinExistence type="inferred from homology"/>
<dbReference type="RefSeq" id="WP_113692329.1">
    <property type="nucleotide sequence ID" value="NZ_CP015163.1"/>
</dbReference>
<name>A0A344L4V7_9PSEU</name>
<dbReference type="KEGG" id="aab:A4R43_11420"/>
<evidence type="ECO:0000256" key="2">
    <source>
        <dbReference type="ARBA" id="ARBA00005336"/>
    </source>
</evidence>
<dbReference type="Proteomes" id="UP000250434">
    <property type="component" value="Chromosome"/>
</dbReference>
<organism evidence="8 9">
    <name type="scientific">Amycolatopsis albispora</name>
    <dbReference type="NCBI Taxonomy" id="1804986"/>
    <lineage>
        <taxon>Bacteria</taxon>
        <taxon>Bacillati</taxon>
        <taxon>Actinomycetota</taxon>
        <taxon>Actinomycetes</taxon>
        <taxon>Pseudonocardiales</taxon>
        <taxon>Pseudonocardiaceae</taxon>
        <taxon>Amycolatopsis</taxon>
    </lineage>
</organism>
<dbReference type="GO" id="GO:0009254">
    <property type="term" value="P:peptidoglycan turnover"/>
    <property type="evidence" value="ECO:0007669"/>
    <property type="project" value="TreeGrafter"/>
</dbReference>
<evidence type="ECO:0000259" key="7">
    <source>
        <dbReference type="Pfam" id="PF00933"/>
    </source>
</evidence>
<evidence type="ECO:0000256" key="4">
    <source>
        <dbReference type="ARBA" id="ARBA00022801"/>
    </source>
</evidence>
<comment type="catalytic activity">
    <reaction evidence="1">
        <text>Hydrolysis of terminal non-reducing N-acetyl-D-hexosamine residues in N-acetyl-beta-D-hexosaminides.</text>
        <dbReference type="EC" id="3.2.1.52"/>
    </reaction>
</comment>
<dbReference type="InterPro" id="IPR050226">
    <property type="entry name" value="NagZ_Beta-hexosaminidase"/>
</dbReference>
<dbReference type="OrthoDB" id="9805821at2"/>
<comment type="similarity">
    <text evidence="2">Belongs to the glycosyl hydrolase 3 family.</text>
</comment>
<dbReference type="Gene3D" id="3.20.20.300">
    <property type="entry name" value="Glycoside hydrolase, family 3, N-terminal domain"/>
    <property type="match status" value="1"/>
</dbReference>
<dbReference type="SUPFAM" id="SSF51445">
    <property type="entry name" value="(Trans)glycosidases"/>
    <property type="match status" value="1"/>
</dbReference>
<evidence type="ECO:0000256" key="5">
    <source>
        <dbReference type="ARBA" id="ARBA00023295"/>
    </source>
</evidence>
<evidence type="ECO:0000256" key="6">
    <source>
        <dbReference type="SAM" id="SignalP"/>
    </source>
</evidence>
<dbReference type="GO" id="GO:0004563">
    <property type="term" value="F:beta-N-acetylhexosaminidase activity"/>
    <property type="evidence" value="ECO:0007669"/>
    <property type="project" value="UniProtKB-EC"/>
</dbReference>
<keyword evidence="4" id="KW-0378">Hydrolase</keyword>
<dbReference type="InterPro" id="IPR036962">
    <property type="entry name" value="Glyco_hydro_3_N_sf"/>
</dbReference>
<dbReference type="InterPro" id="IPR001764">
    <property type="entry name" value="Glyco_hydro_3_N"/>
</dbReference>
<keyword evidence="6" id="KW-0732">Signal</keyword>
<feature type="chain" id="PRO_5038567850" description="beta-N-acetylhexosaminidase" evidence="6">
    <location>
        <begin position="18"/>
        <end position="387"/>
    </location>
</feature>
<gene>
    <name evidence="8" type="ORF">A4R43_11420</name>
</gene>
<dbReference type="AlphaFoldDB" id="A0A344L4V7"/>
<dbReference type="InterPro" id="IPR017853">
    <property type="entry name" value="GH"/>
</dbReference>